<feature type="compositionally biased region" description="Gly residues" evidence="1">
    <location>
        <begin position="171"/>
        <end position="180"/>
    </location>
</feature>
<sequence length="193" mass="19680">MASHFLLQLSATGPLTSNTHRQTSTPAHTITATATSSPPPPPPPLLSSRRQPLVDSIARTSPPPPLHAGVGPSSTQLPGRRRLLPTPAVTPAAPPYPLARSPDVAASTRRQPSRGLLPTPAAKNLGQSPLLSTLAPTHPVAKPNKAGGVEVGDGGVGQVSTPARRREDGGSGRGVAAGWGGHLDISLTKKHAC</sequence>
<feature type="compositionally biased region" description="Polar residues" evidence="1">
    <location>
        <begin position="13"/>
        <end position="22"/>
    </location>
</feature>
<keyword evidence="3" id="KW-1185">Reference proteome</keyword>
<evidence type="ECO:0000313" key="2">
    <source>
        <dbReference type="EnsemblPlants" id="OB03G26050.1"/>
    </source>
</evidence>
<reference evidence="2" key="1">
    <citation type="journal article" date="2013" name="Nat. Commun.">
        <title>Whole-genome sequencing of Oryza brachyantha reveals mechanisms underlying Oryza genome evolution.</title>
        <authorList>
            <person name="Chen J."/>
            <person name="Huang Q."/>
            <person name="Gao D."/>
            <person name="Wang J."/>
            <person name="Lang Y."/>
            <person name="Liu T."/>
            <person name="Li B."/>
            <person name="Bai Z."/>
            <person name="Luis Goicoechea J."/>
            <person name="Liang C."/>
            <person name="Chen C."/>
            <person name="Zhang W."/>
            <person name="Sun S."/>
            <person name="Liao Y."/>
            <person name="Zhang X."/>
            <person name="Yang L."/>
            <person name="Song C."/>
            <person name="Wang M."/>
            <person name="Shi J."/>
            <person name="Liu G."/>
            <person name="Liu J."/>
            <person name="Zhou H."/>
            <person name="Zhou W."/>
            <person name="Yu Q."/>
            <person name="An N."/>
            <person name="Chen Y."/>
            <person name="Cai Q."/>
            <person name="Wang B."/>
            <person name="Liu B."/>
            <person name="Min J."/>
            <person name="Huang Y."/>
            <person name="Wu H."/>
            <person name="Li Z."/>
            <person name="Zhang Y."/>
            <person name="Yin Y."/>
            <person name="Song W."/>
            <person name="Jiang J."/>
            <person name="Jackson S.A."/>
            <person name="Wing R.A."/>
            <person name="Wang J."/>
            <person name="Chen M."/>
        </authorList>
    </citation>
    <scope>NUCLEOTIDE SEQUENCE [LARGE SCALE GENOMIC DNA]</scope>
    <source>
        <strain evidence="2">cv. IRGC 101232</strain>
    </source>
</reference>
<name>J3LNH9_ORYBR</name>
<dbReference type="AlphaFoldDB" id="J3LNH9"/>
<evidence type="ECO:0000256" key="1">
    <source>
        <dbReference type="SAM" id="MobiDB-lite"/>
    </source>
</evidence>
<dbReference type="EnsemblPlants" id="OB03G26050.1">
    <property type="protein sequence ID" value="OB03G26050.1"/>
    <property type="gene ID" value="OB03G26050"/>
</dbReference>
<feature type="region of interest" description="Disordered" evidence="1">
    <location>
        <begin position="13"/>
        <end position="125"/>
    </location>
</feature>
<protein>
    <submittedName>
        <fullName evidence="2">Uncharacterized protein</fullName>
    </submittedName>
</protein>
<organism evidence="2">
    <name type="scientific">Oryza brachyantha</name>
    <name type="common">malo sina</name>
    <dbReference type="NCBI Taxonomy" id="4533"/>
    <lineage>
        <taxon>Eukaryota</taxon>
        <taxon>Viridiplantae</taxon>
        <taxon>Streptophyta</taxon>
        <taxon>Embryophyta</taxon>
        <taxon>Tracheophyta</taxon>
        <taxon>Spermatophyta</taxon>
        <taxon>Magnoliopsida</taxon>
        <taxon>Liliopsida</taxon>
        <taxon>Poales</taxon>
        <taxon>Poaceae</taxon>
        <taxon>BOP clade</taxon>
        <taxon>Oryzoideae</taxon>
        <taxon>Oryzeae</taxon>
        <taxon>Oryzinae</taxon>
        <taxon>Oryza</taxon>
    </lineage>
</organism>
<feature type="region of interest" description="Disordered" evidence="1">
    <location>
        <begin position="144"/>
        <end position="180"/>
    </location>
</feature>
<proteinExistence type="predicted"/>
<feature type="compositionally biased region" description="Low complexity" evidence="1">
    <location>
        <begin position="23"/>
        <end position="36"/>
    </location>
</feature>
<accession>J3LNH9</accession>
<dbReference type="Proteomes" id="UP000006038">
    <property type="component" value="Chromosome 3"/>
</dbReference>
<dbReference type="HOGENOM" id="CLU_1410778_0_0_1"/>
<dbReference type="Gramene" id="OB03G26050.1">
    <property type="protein sequence ID" value="OB03G26050.1"/>
    <property type="gene ID" value="OB03G26050"/>
</dbReference>
<reference evidence="2" key="2">
    <citation type="submission" date="2013-04" db="UniProtKB">
        <authorList>
            <consortium name="EnsemblPlants"/>
        </authorList>
    </citation>
    <scope>IDENTIFICATION</scope>
</reference>
<evidence type="ECO:0000313" key="3">
    <source>
        <dbReference type="Proteomes" id="UP000006038"/>
    </source>
</evidence>